<name>A0A1U9R410_STRNV</name>
<keyword evidence="5" id="KW-0812">Transmembrane</keyword>
<feature type="transmembrane region" description="Helical" evidence="5">
    <location>
        <begin position="26"/>
        <end position="45"/>
    </location>
</feature>
<feature type="transmembrane region" description="Helical" evidence="5">
    <location>
        <begin position="145"/>
        <end position="163"/>
    </location>
</feature>
<dbReference type="AlphaFoldDB" id="A0A1U9R410"/>
<evidence type="ECO:0000259" key="7">
    <source>
        <dbReference type="Pfam" id="PF07730"/>
    </source>
</evidence>
<dbReference type="Gene3D" id="3.30.565.10">
    <property type="entry name" value="Histidine kinase-like ATPase, C-terminal domain"/>
    <property type="match status" value="1"/>
</dbReference>
<protein>
    <submittedName>
        <fullName evidence="8">Uncharacterized protein</fullName>
    </submittedName>
</protein>
<dbReference type="Pfam" id="PF07730">
    <property type="entry name" value="HisKA_3"/>
    <property type="match status" value="1"/>
</dbReference>
<organism evidence="8 9">
    <name type="scientific">Streptomyces niveus</name>
    <name type="common">Streptomyces spheroides</name>
    <dbReference type="NCBI Taxonomy" id="193462"/>
    <lineage>
        <taxon>Bacteria</taxon>
        <taxon>Bacillati</taxon>
        <taxon>Actinomycetota</taxon>
        <taxon>Actinomycetes</taxon>
        <taxon>Kitasatosporales</taxon>
        <taxon>Streptomycetaceae</taxon>
        <taxon>Streptomyces</taxon>
    </lineage>
</organism>
<evidence type="ECO:0000256" key="1">
    <source>
        <dbReference type="ARBA" id="ARBA00022679"/>
    </source>
</evidence>
<evidence type="ECO:0000256" key="4">
    <source>
        <dbReference type="SAM" id="MobiDB-lite"/>
    </source>
</evidence>
<evidence type="ECO:0000256" key="3">
    <source>
        <dbReference type="ARBA" id="ARBA00023012"/>
    </source>
</evidence>
<keyword evidence="5" id="KW-1133">Transmembrane helix</keyword>
<feature type="domain" description="Histidine kinase/HSP90-like ATPase" evidence="6">
    <location>
        <begin position="356"/>
        <end position="451"/>
    </location>
</feature>
<dbReference type="InterPro" id="IPR050482">
    <property type="entry name" value="Sensor_HK_TwoCompSys"/>
</dbReference>
<evidence type="ECO:0000256" key="5">
    <source>
        <dbReference type="SAM" id="Phobius"/>
    </source>
</evidence>
<dbReference type="PANTHER" id="PTHR24421">
    <property type="entry name" value="NITRATE/NITRITE SENSOR PROTEIN NARX-RELATED"/>
    <property type="match status" value="1"/>
</dbReference>
<dbReference type="InterPro" id="IPR003594">
    <property type="entry name" value="HATPase_dom"/>
</dbReference>
<dbReference type="PANTHER" id="PTHR24421:SF63">
    <property type="entry name" value="SENSOR HISTIDINE KINASE DESK"/>
    <property type="match status" value="1"/>
</dbReference>
<feature type="transmembrane region" description="Helical" evidence="5">
    <location>
        <begin position="169"/>
        <end position="194"/>
    </location>
</feature>
<gene>
    <name evidence="8" type="ORF">BBN63_17895</name>
</gene>
<keyword evidence="2" id="KW-0418">Kinase</keyword>
<evidence type="ECO:0000256" key="2">
    <source>
        <dbReference type="ARBA" id="ARBA00022777"/>
    </source>
</evidence>
<evidence type="ECO:0000259" key="6">
    <source>
        <dbReference type="Pfam" id="PF02518"/>
    </source>
</evidence>
<dbReference type="InterPro" id="IPR036890">
    <property type="entry name" value="HATPase_C_sf"/>
</dbReference>
<dbReference type="RefSeq" id="WP_078079645.1">
    <property type="nucleotide sequence ID" value="NZ_CP018047.1"/>
</dbReference>
<accession>A0A1U9R410</accession>
<feature type="transmembrane region" description="Helical" evidence="5">
    <location>
        <begin position="119"/>
        <end position="138"/>
    </location>
</feature>
<evidence type="ECO:0000313" key="9">
    <source>
        <dbReference type="Proteomes" id="UP000189677"/>
    </source>
</evidence>
<keyword evidence="5" id="KW-0472">Membrane</keyword>
<dbReference type="InterPro" id="IPR011712">
    <property type="entry name" value="Sig_transdc_His_kin_sub3_dim/P"/>
</dbReference>
<sequence length="487" mass="49709">MARVTSRARPWAGKSKPAKVEIYTRWSFHLFMVGELVVLVMGTLARADSPIGGWFLLLGCAHALAAGAYVSYALDWALGRRARPTRLMAATAALSAAGSVATMALIAANPLSKGDIQSLSYVLVAFAGFGIGSLVVGIRRVKNMLLTVLAFIVLVALSGLVFGMEPGALFGSVLGVLISGLALTFTTGFSVWLVKAVWDLDSARELQARLAVAEERLRFGRDLHDVMGRNLAVIALKSELAVELAQRGGTEQAAAQMSEVQRIARESQREVRAVVRGYREVDLHTELEGARGVLEAAGIGFRLEGVDTGKGAGGNGTGRGGTDGADGRSGGGSGGGVDGGSGGGAGGTAGLAADVQSALGWVVREAATNVLRHGDARQCTVRLTVREGCDAVLVVENDGLPDRAALARAGAESPPRPAGAGLAGLRERLATLGGTLDAGPVDGTHFRLTARVPLAAAPTGTTETAGIAETARAATAAGGAGASEVTA</sequence>
<reference evidence="8 9" key="1">
    <citation type="submission" date="2016-11" db="EMBL/GenBank/DDBJ databases">
        <title>Complete genome sequence of Streptomyces niveus SCSIO 3406.</title>
        <authorList>
            <person name="Zhu Q."/>
            <person name="Cheng W."/>
            <person name="Song Y."/>
            <person name="Li Q."/>
            <person name="Ju J."/>
        </authorList>
    </citation>
    <scope>NUCLEOTIDE SEQUENCE [LARGE SCALE GENOMIC DNA]</scope>
    <source>
        <strain evidence="8 9">SCSIO 3406</strain>
    </source>
</reference>
<dbReference type="GO" id="GO:0046983">
    <property type="term" value="F:protein dimerization activity"/>
    <property type="evidence" value="ECO:0007669"/>
    <property type="project" value="InterPro"/>
</dbReference>
<dbReference type="CDD" id="cd16917">
    <property type="entry name" value="HATPase_UhpB-NarQ-NarX-like"/>
    <property type="match status" value="1"/>
</dbReference>
<dbReference type="EMBL" id="CP018047">
    <property type="protein sequence ID" value="AQU71003.1"/>
    <property type="molecule type" value="Genomic_DNA"/>
</dbReference>
<keyword evidence="3" id="KW-0902">Two-component regulatory system</keyword>
<feature type="transmembrane region" description="Helical" evidence="5">
    <location>
        <begin position="51"/>
        <end position="74"/>
    </location>
</feature>
<proteinExistence type="predicted"/>
<feature type="domain" description="Signal transduction histidine kinase subgroup 3 dimerisation and phosphoacceptor" evidence="7">
    <location>
        <begin position="215"/>
        <end position="283"/>
    </location>
</feature>
<keyword evidence="1" id="KW-0808">Transferase</keyword>
<dbReference type="GO" id="GO:0016020">
    <property type="term" value="C:membrane"/>
    <property type="evidence" value="ECO:0007669"/>
    <property type="project" value="InterPro"/>
</dbReference>
<dbReference type="Gene3D" id="6.10.250.2870">
    <property type="match status" value="1"/>
</dbReference>
<dbReference type="Pfam" id="PF02518">
    <property type="entry name" value="HATPase_c"/>
    <property type="match status" value="1"/>
</dbReference>
<dbReference type="SUPFAM" id="SSF55874">
    <property type="entry name" value="ATPase domain of HSP90 chaperone/DNA topoisomerase II/histidine kinase"/>
    <property type="match status" value="1"/>
</dbReference>
<dbReference type="KEGG" id="snw:BBN63_17895"/>
<keyword evidence="9" id="KW-1185">Reference proteome</keyword>
<dbReference type="Proteomes" id="UP000189677">
    <property type="component" value="Chromosome"/>
</dbReference>
<feature type="transmembrane region" description="Helical" evidence="5">
    <location>
        <begin position="86"/>
        <end position="107"/>
    </location>
</feature>
<feature type="region of interest" description="Disordered" evidence="4">
    <location>
        <begin position="308"/>
        <end position="342"/>
    </location>
</feature>
<dbReference type="GO" id="GO:0000155">
    <property type="term" value="F:phosphorelay sensor kinase activity"/>
    <property type="evidence" value="ECO:0007669"/>
    <property type="project" value="InterPro"/>
</dbReference>
<evidence type="ECO:0000313" key="8">
    <source>
        <dbReference type="EMBL" id="AQU71003.1"/>
    </source>
</evidence>